<comment type="catalytic activity">
    <reaction evidence="9">
        <text>adenosine(37) in tRNA + dimethylallyl diphosphate = N(6)-dimethylallyladenosine(37) in tRNA + diphosphate</text>
        <dbReference type="Rhea" id="RHEA:26482"/>
        <dbReference type="Rhea" id="RHEA-COMP:10162"/>
        <dbReference type="Rhea" id="RHEA-COMP:10375"/>
        <dbReference type="ChEBI" id="CHEBI:33019"/>
        <dbReference type="ChEBI" id="CHEBI:57623"/>
        <dbReference type="ChEBI" id="CHEBI:74411"/>
        <dbReference type="ChEBI" id="CHEBI:74415"/>
        <dbReference type="EC" id="2.5.1.75"/>
    </reaction>
</comment>
<keyword evidence="5" id="KW-0819">tRNA processing</keyword>
<keyword evidence="7" id="KW-0067">ATP-binding</keyword>
<dbReference type="HAMAP" id="MF_00185">
    <property type="entry name" value="IPP_trans"/>
    <property type="match status" value="1"/>
</dbReference>
<keyword evidence="8" id="KW-0460">Magnesium</keyword>
<name>A0A381SXV3_9ZZZZ</name>
<dbReference type="Gene3D" id="1.10.20.140">
    <property type="match status" value="1"/>
</dbReference>
<dbReference type="NCBIfam" id="TIGR00174">
    <property type="entry name" value="miaA"/>
    <property type="match status" value="1"/>
</dbReference>
<evidence type="ECO:0000256" key="3">
    <source>
        <dbReference type="ARBA" id="ARBA00012665"/>
    </source>
</evidence>
<dbReference type="InterPro" id="IPR039657">
    <property type="entry name" value="Dimethylallyltransferase"/>
</dbReference>
<evidence type="ECO:0000313" key="10">
    <source>
        <dbReference type="EMBL" id="SVA07227.1"/>
    </source>
</evidence>
<dbReference type="InterPro" id="IPR018022">
    <property type="entry name" value="IPT"/>
</dbReference>
<evidence type="ECO:0000256" key="7">
    <source>
        <dbReference type="ARBA" id="ARBA00022840"/>
    </source>
</evidence>
<dbReference type="GO" id="GO:0052381">
    <property type="term" value="F:tRNA dimethylallyltransferase activity"/>
    <property type="evidence" value="ECO:0007669"/>
    <property type="project" value="UniProtKB-EC"/>
</dbReference>
<dbReference type="EC" id="2.5.1.75" evidence="3"/>
<protein>
    <recommendedName>
        <fullName evidence="3">tRNA dimethylallyltransferase</fullName>
        <ecNumber evidence="3">2.5.1.75</ecNumber>
    </recommendedName>
</protein>
<dbReference type="PANTHER" id="PTHR11088">
    <property type="entry name" value="TRNA DIMETHYLALLYLTRANSFERASE"/>
    <property type="match status" value="1"/>
</dbReference>
<evidence type="ECO:0000256" key="4">
    <source>
        <dbReference type="ARBA" id="ARBA00022679"/>
    </source>
</evidence>
<keyword evidence="6" id="KW-0547">Nucleotide-binding</keyword>
<dbReference type="AlphaFoldDB" id="A0A381SXV3"/>
<gene>
    <name evidence="10" type="ORF">METZ01_LOCUS60081</name>
</gene>
<dbReference type="EMBL" id="UINC01003540">
    <property type="protein sequence ID" value="SVA07227.1"/>
    <property type="molecule type" value="Genomic_DNA"/>
</dbReference>
<dbReference type="Gene3D" id="3.40.50.300">
    <property type="entry name" value="P-loop containing nucleotide triphosphate hydrolases"/>
    <property type="match status" value="1"/>
</dbReference>
<evidence type="ECO:0000256" key="6">
    <source>
        <dbReference type="ARBA" id="ARBA00022741"/>
    </source>
</evidence>
<evidence type="ECO:0000256" key="1">
    <source>
        <dbReference type="ARBA" id="ARBA00001946"/>
    </source>
</evidence>
<organism evidence="10">
    <name type="scientific">marine metagenome</name>
    <dbReference type="NCBI Taxonomy" id="408172"/>
    <lineage>
        <taxon>unclassified sequences</taxon>
        <taxon>metagenomes</taxon>
        <taxon>ecological metagenomes</taxon>
    </lineage>
</organism>
<evidence type="ECO:0000256" key="2">
    <source>
        <dbReference type="ARBA" id="ARBA00005842"/>
    </source>
</evidence>
<reference evidence="10" key="1">
    <citation type="submission" date="2018-05" db="EMBL/GenBank/DDBJ databases">
        <authorList>
            <person name="Lanie J.A."/>
            <person name="Ng W.-L."/>
            <person name="Kazmierczak K.M."/>
            <person name="Andrzejewski T.M."/>
            <person name="Davidsen T.M."/>
            <person name="Wayne K.J."/>
            <person name="Tettelin H."/>
            <person name="Glass J.I."/>
            <person name="Rusch D."/>
            <person name="Podicherti R."/>
            <person name="Tsui H.-C.T."/>
            <person name="Winkler M.E."/>
        </authorList>
    </citation>
    <scope>NUCLEOTIDE SEQUENCE</scope>
</reference>
<dbReference type="SUPFAM" id="SSF52540">
    <property type="entry name" value="P-loop containing nucleoside triphosphate hydrolases"/>
    <property type="match status" value="1"/>
</dbReference>
<dbReference type="GO" id="GO:0005524">
    <property type="term" value="F:ATP binding"/>
    <property type="evidence" value="ECO:0007669"/>
    <property type="project" value="UniProtKB-KW"/>
</dbReference>
<accession>A0A381SXV3</accession>
<feature type="non-terminal residue" evidence="10">
    <location>
        <position position="1"/>
    </location>
</feature>
<comment type="cofactor">
    <cofactor evidence="1">
        <name>Mg(2+)</name>
        <dbReference type="ChEBI" id="CHEBI:18420"/>
    </cofactor>
</comment>
<evidence type="ECO:0000256" key="5">
    <source>
        <dbReference type="ARBA" id="ARBA00022694"/>
    </source>
</evidence>
<dbReference type="Pfam" id="PF01715">
    <property type="entry name" value="IPPT"/>
    <property type="match status" value="1"/>
</dbReference>
<dbReference type="PANTHER" id="PTHR11088:SF60">
    <property type="entry name" value="TRNA DIMETHYLALLYLTRANSFERASE"/>
    <property type="match status" value="1"/>
</dbReference>
<dbReference type="InterPro" id="IPR027417">
    <property type="entry name" value="P-loop_NTPase"/>
</dbReference>
<evidence type="ECO:0000256" key="9">
    <source>
        <dbReference type="ARBA" id="ARBA00049563"/>
    </source>
</evidence>
<dbReference type="GO" id="GO:0006400">
    <property type="term" value="P:tRNA modification"/>
    <property type="evidence" value="ECO:0007669"/>
    <property type="project" value="TreeGrafter"/>
</dbReference>
<comment type="similarity">
    <text evidence="2">Belongs to the IPP transferase family.</text>
</comment>
<sequence>VEVDQRPNGHLVLVGATASGKSALALEVARQRPGTELVSVDSMAVYRSMDIGTATPTATERDEVPHHLVDLVDPSEEFTVSMFQAAALSVLEDLDRRRCRAVLVGGTGLHVRAVVDELDIPPRFPKVRADLEAEPDTAALHRHLAELDPEAARRMEPTNRRRILRALEVTLGAGRPFSSFGPGLGVYPPTPFAQVGIRMPRDILDRRIGERYRCQMESGFLDEVAALGKRSEPLSSTAAQALGYRQFLAYLHGDCDLEEAVDAAVAATRRFARRQDRWFRRDPRIDWIDIQDNPLEALPEVLDRFDRCALGAANGSFPVGHGL</sequence>
<evidence type="ECO:0000256" key="8">
    <source>
        <dbReference type="ARBA" id="ARBA00022842"/>
    </source>
</evidence>
<keyword evidence="4" id="KW-0808">Transferase</keyword>
<proteinExistence type="inferred from homology"/>